<accession>A0A9D2ANY2</accession>
<dbReference type="SUPFAM" id="SSF49303">
    <property type="entry name" value="beta-Galactosidase/glucuronidase domain"/>
    <property type="match status" value="1"/>
</dbReference>
<gene>
    <name evidence="2" type="ORF">H9738_11145</name>
</gene>
<dbReference type="InterPro" id="IPR013783">
    <property type="entry name" value="Ig-like_fold"/>
</dbReference>
<dbReference type="InterPro" id="IPR041625">
    <property type="entry name" value="Beta-mannosidase_Ig"/>
</dbReference>
<feature type="domain" description="Beta-mannosidase Ig-fold" evidence="1">
    <location>
        <begin position="5"/>
        <end position="71"/>
    </location>
</feature>
<evidence type="ECO:0000313" key="3">
    <source>
        <dbReference type="Proteomes" id="UP000824230"/>
    </source>
</evidence>
<comment type="caution">
    <text evidence="2">The sequence shown here is derived from an EMBL/GenBank/DDBJ whole genome shotgun (WGS) entry which is preliminary data.</text>
</comment>
<dbReference type="AlphaFoldDB" id="A0A9D2ANY2"/>
<reference evidence="2" key="2">
    <citation type="submission" date="2021-04" db="EMBL/GenBank/DDBJ databases">
        <authorList>
            <person name="Gilroy R."/>
        </authorList>
    </citation>
    <scope>NUCLEOTIDE SEQUENCE</scope>
    <source>
        <strain evidence="2">ChiHjej12B11-1927</strain>
    </source>
</reference>
<organism evidence="2 3">
    <name type="scientific">Candidatus Blautia pullistercoris</name>
    <dbReference type="NCBI Taxonomy" id="2838499"/>
    <lineage>
        <taxon>Bacteria</taxon>
        <taxon>Bacillati</taxon>
        <taxon>Bacillota</taxon>
        <taxon>Clostridia</taxon>
        <taxon>Lachnospirales</taxon>
        <taxon>Lachnospiraceae</taxon>
        <taxon>Blautia</taxon>
    </lineage>
</organism>
<protein>
    <recommendedName>
        <fullName evidence="1">Beta-mannosidase Ig-fold domain-containing protein</fullName>
    </recommendedName>
</protein>
<reference evidence="2" key="1">
    <citation type="journal article" date="2021" name="PeerJ">
        <title>Extensive microbial diversity within the chicken gut microbiome revealed by metagenomics and culture.</title>
        <authorList>
            <person name="Gilroy R."/>
            <person name="Ravi A."/>
            <person name="Getino M."/>
            <person name="Pursley I."/>
            <person name="Horton D.L."/>
            <person name="Alikhan N.F."/>
            <person name="Baker D."/>
            <person name="Gharbi K."/>
            <person name="Hall N."/>
            <person name="Watson M."/>
            <person name="Adriaenssens E.M."/>
            <person name="Foster-Nyarko E."/>
            <person name="Jarju S."/>
            <person name="Secka A."/>
            <person name="Antonio M."/>
            <person name="Oren A."/>
            <person name="Chaudhuri R.R."/>
            <person name="La Ragione R."/>
            <person name="Hildebrand F."/>
            <person name="Pallen M.J."/>
        </authorList>
    </citation>
    <scope>NUCLEOTIDE SEQUENCE</scope>
    <source>
        <strain evidence="2">ChiHjej12B11-1927</strain>
    </source>
</reference>
<name>A0A9D2ANY2_9FIRM</name>
<evidence type="ECO:0000313" key="2">
    <source>
        <dbReference type="EMBL" id="HIX38405.1"/>
    </source>
</evidence>
<dbReference type="Gene3D" id="2.60.40.10">
    <property type="entry name" value="Immunoglobulins"/>
    <property type="match status" value="1"/>
</dbReference>
<dbReference type="Proteomes" id="UP000824230">
    <property type="component" value="Unassembled WGS sequence"/>
</dbReference>
<dbReference type="Pfam" id="PF17753">
    <property type="entry name" value="Ig_mannosidase"/>
    <property type="match status" value="1"/>
</dbReference>
<feature type="non-terminal residue" evidence="2">
    <location>
        <position position="1"/>
    </location>
</feature>
<dbReference type="EMBL" id="DXFG01000244">
    <property type="protein sequence ID" value="HIX38405.1"/>
    <property type="molecule type" value="Genomic_DNA"/>
</dbReference>
<proteinExistence type="predicted"/>
<dbReference type="InterPro" id="IPR036156">
    <property type="entry name" value="Beta-gal/glucu_dom_sf"/>
</dbReference>
<evidence type="ECO:0000259" key="1">
    <source>
        <dbReference type="Pfam" id="PF17753"/>
    </source>
</evidence>
<sequence>YFRYVDPKLQVEADGDELVIKASSYAKSVEILNEKEDLILEDNYFDMNGGERRVKILRGEPAGLRIRSVYDIGR</sequence>